<organism evidence="4 5">
    <name type="scientific">Desulfobacula phenolica</name>
    <dbReference type="NCBI Taxonomy" id="90732"/>
    <lineage>
        <taxon>Bacteria</taxon>
        <taxon>Pseudomonadati</taxon>
        <taxon>Thermodesulfobacteriota</taxon>
        <taxon>Desulfobacteria</taxon>
        <taxon>Desulfobacterales</taxon>
        <taxon>Desulfobacteraceae</taxon>
        <taxon>Desulfobacula</taxon>
    </lineage>
</organism>
<evidence type="ECO:0000259" key="2">
    <source>
        <dbReference type="Pfam" id="PF10979"/>
    </source>
</evidence>
<evidence type="ECO:0000259" key="3">
    <source>
        <dbReference type="Pfam" id="PF23771"/>
    </source>
</evidence>
<keyword evidence="5" id="KW-1185">Reference proteome</keyword>
<dbReference type="AlphaFoldDB" id="A0A1H2I0I9"/>
<protein>
    <submittedName>
        <fullName evidence="4">SprT-like family protein</fullName>
    </submittedName>
</protein>
<dbReference type="EMBL" id="FNLL01000007">
    <property type="protein sequence ID" value="SDU37298.1"/>
    <property type="molecule type" value="Genomic_DNA"/>
</dbReference>
<proteinExistence type="predicted"/>
<evidence type="ECO:0000313" key="4">
    <source>
        <dbReference type="EMBL" id="SDU37298.1"/>
    </source>
</evidence>
<dbReference type="GO" id="GO:0006950">
    <property type="term" value="P:response to stress"/>
    <property type="evidence" value="ECO:0007669"/>
    <property type="project" value="UniProtKB-ARBA"/>
</dbReference>
<dbReference type="Pfam" id="PF10263">
    <property type="entry name" value="SprT-like"/>
    <property type="match status" value="1"/>
</dbReference>
<feature type="domain" description="DUF7168" evidence="3">
    <location>
        <begin position="190"/>
        <end position="294"/>
    </location>
</feature>
<evidence type="ECO:0000259" key="1">
    <source>
        <dbReference type="Pfam" id="PF10263"/>
    </source>
</evidence>
<feature type="domain" description="DUF2786" evidence="2">
    <location>
        <begin position="138"/>
        <end position="175"/>
    </location>
</feature>
<gene>
    <name evidence="4" type="ORF">SAMN04487931_107141</name>
</gene>
<dbReference type="InterPro" id="IPR006640">
    <property type="entry name" value="SprT-like_domain"/>
</dbReference>
<name>A0A1H2I0I9_9BACT</name>
<dbReference type="InterPro" id="IPR024498">
    <property type="entry name" value="DUF2786"/>
</dbReference>
<reference evidence="5" key="1">
    <citation type="submission" date="2016-10" db="EMBL/GenBank/DDBJ databases">
        <authorList>
            <person name="Varghese N."/>
            <person name="Submissions S."/>
        </authorList>
    </citation>
    <scope>NUCLEOTIDE SEQUENCE [LARGE SCALE GENOMIC DNA]</scope>
    <source>
        <strain evidence="5">DSM 3384</strain>
    </source>
</reference>
<feature type="domain" description="SprT-like" evidence="1">
    <location>
        <begin position="44"/>
        <end position="111"/>
    </location>
</feature>
<dbReference type="Pfam" id="PF10979">
    <property type="entry name" value="DUF2786"/>
    <property type="match status" value="1"/>
</dbReference>
<dbReference type="InterPro" id="IPR055592">
    <property type="entry name" value="DUF7168"/>
</dbReference>
<evidence type="ECO:0000313" key="5">
    <source>
        <dbReference type="Proteomes" id="UP000199608"/>
    </source>
</evidence>
<dbReference type="Proteomes" id="UP000199608">
    <property type="component" value="Unassembled WGS sequence"/>
</dbReference>
<sequence>MIDTMKKQVEDMEIRWAKQLYREHKNISWQYGVDITPPAINISSGRKELGLWNHGTKTLSISSHLIQTEAWDIVVEVLKHEMAHQYVSEFYDNADGHGKYFKKACKKLGVHPAFVAGSKDFHKTLQEFKGSLPPDAQKMLRKVEKLMALGQSSNEAEAQAASRKANYLLNKYNLQRINAHDDNPDIKYLTICHKKKRIESIQRAILSILRDYYYVNCITSDTYNAQDDTVYRCIVLIGRKEALIVAEYVYHFLLDTGRTLWQSFKKKNNAKRGDKVSFDMGFIAGIEHNHKLMFEDSIMENSNSKGNIDTTLPVKATKALMAQHHEEICKEKSRLFPKLSTVRYGRHQASSGAFKEGFNNGKNTHIKKGVSNRGTGISGFLEA</sequence>
<accession>A0A1H2I0I9</accession>
<dbReference type="Pfam" id="PF23771">
    <property type="entry name" value="DUF7168"/>
    <property type="match status" value="1"/>
</dbReference>